<proteinExistence type="predicted"/>
<dbReference type="AlphaFoldDB" id="A0A1K0FAB0"/>
<dbReference type="RefSeq" id="WP_071809799.1">
    <property type="nucleotide sequence ID" value="NZ_MEIA01000545.1"/>
</dbReference>
<keyword evidence="2" id="KW-1185">Reference proteome</keyword>
<comment type="caution">
    <text evidence="1">The sequence shown here is derived from an EMBL/GenBank/DDBJ whole genome shotgun (WGS) entry which is preliminary data.</text>
</comment>
<evidence type="ECO:0000313" key="2">
    <source>
        <dbReference type="Proteomes" id="UP000182486"/>
    </source>
</evidence>
<protein>
    <submittedName>
        <fullName evidence="1">Uncharacterized protein</fullName>
    </submittedName>
</protein>
<dbReference type="Gene3D" id="6.20.20.10">
    <property type="match status" value="1"/>
</dbReference>
<name>A0A1K0FAB0_9ACTN</name>
<accession>A0A1K0FAB0</accession>
<dbReference type="EMBL" id="MEIA01000545">
    <property type="protein sequence ID" value="OJF09783.1"/>
    <property type="molecule type" value="Genomic_DNA"/>
</dbReference>
<evidence type="ECO:0000313" key="1">
    <source>
        <dbReference type="EMBL" id="OJF09783.1"/>
    </source>
</evidence>
<gene>
    <name evidence="1" type="ORF">BG844_35515</name>
</gene>
<dbReference type="Proteomes" id="UP000182486">
    <property type="component" value="Unassembled WGS sequence"/>
</dbReference>
<dbReference type="SUPFAM" id="SSF57938">
    <property type="entry name" value="DnaJ/Hsp40 cysteine-rich domain"/>
    <property type="match status" value="1"/>
</dbReference>
<sequence length="83" mass="9486">MDPHLTPAITLTVAALAVTLCYALGCWIWPFKACRKCHGLGKKRSPSGRAFRLCRRCDGTGRRLRAGRWIYNQLARRRRDGTR</sequence>
<dbReference type="InterPro" id="IPR036410">
    <property type="entry name" value="HSP_DnaJ_Cys-rich_dom_sf"/>
</dbReference>
<reference evidence="1 2" key="1">
    <citation type="submission" date="2016-09" db="EMBL/GenBank/DDBJ databases">
        <title>Couchioplanes caeruleus draft genome sequence.</title>
        <authorList>
            <person name="Sheehan J."/>
            <person name="Caffrey P."/>
        </authorList>
    </citation>
    <scope>NUCLEOTIDE SEQUENCE [LARGE SCALE GENOMIC DNA]</scope>
    <source>
        <strain evidence="1 2">DSM 43634</strain>
    </source>
</reference>
<organism evidence="1 2">
    <name type="scientific">Couchioplanes caeruleus subsp. caeruleus</name>
    <dbReference type="NCBI Taxonomy" id="56427"/>
    <lineage>
        <taxon>Bacteria</taxon>
        <taxon>Bacillati</taxon>
        <taxon>Actinomycetota</taxon>
        <taxon>Actinomycetes</taxon>
        <taxon>Micromonosporales</taxon>
        <taxon>Micromonosporaceae</taxon>
        <taxon>Couchioplanes</taxon>
    </lineage>
</organism>